<dbReference type="Gene3D" id="3.40.50.12570">
    <property type="match status" value="1"/>
</dbReference>
<dbReference type="GO" id="GO:0097367">
    <property type="term" value="F:carbohydrate derivative binding"/>
    <property type="evidence" value="ECO:0007669"/>
    <property type="project" value="InterPro"/>
</dbReference>
<organism evidence="2 3">
    <name type="scientific">Micropruina glycogenica</name>
    <dbReference type="NCBI Taxonomy" id="75385"/>
    <lineage>
        <taxon>Bacteria</taxon>
        <taxon>Bacillati</taxon>
        <taxon>Actinomycetota</taxon>
        <taxon>Actinomycetes</taxon>
        <taxon>Propionibacteriales</taxon>
        <taxon>Nocardioidaceae</taxon>
        <taxon>Micropruina</taxon>
    </lineage>
</organism>
<dbReference type="Proteomes" id="UP000238164">
    <property type="component" value="Chromosome 1"/>
</dbReference>
<feature type="domain" description="SIS" evidence="1">
    <location>
        <begin position="19"/>
        <end position="157"/>
    </location>
</feature>
<dbReference type="InterPro" id="IPR046348">
    <property type="entry name" value="SIS_dom_sf"/>
</dbReference>
<dbReference type="GO" id="GO:0006487">
    <property type="term" value="P:protein N-linked glycosylation"/>
    <property type="evidence" value="ECO:0007669"/>
    <property type="project" value="TreeGrafter"/>
</dbReference>
<name>A0A2N9JHX5_9ACTN</name>
<gene>
    <name evidence="2" type="primary">frlB</name>
    <name evidence="2" type="ORF">MPLG2_2635</name>
</gene>
<reference evidence="2 3" key="1">
    <citation type="submission" date="2018-02" db="EMBL/GenBank/DDBJ databases">
        <authorList>
            <person name="Cohen D.B."/>
            <person name="Kent A.D."/>
        </authorList>
    </citation>
    <scope>NUCLEOTIDE SEQUENCE [LARGE SCALE GENOMIC DNA]</scope>
    <source>
        <strain evidence="2">1</strain>
    </source>
</reference>
<dbReference type="PANTHER" id="PTHR10937:SF14">
    <property type="entry name" value="FRUCTOSELYSINE 6-PHOSPHATE DEGLYCASE"/>
    <property type="match status" value="1"/>
</dbReference>
<evidence type="ECO:0000259" key="1">
    <source>
        <dbReference type="PROSITE" id="PS51464"/>
    </source>
</evidence>
<keyword evidence="2" id="KW-0378">Hydrolase</keyword>
<dbReference type="GO" id="GO:0004360">
    <property type="term" value="F:glutamine-fructose-6-phosphate transaminase (isomerizing) activity"/>
    <property type="evidence" value="ECO:0007669"/>
    <property type="project" value="TreeGrafter"/>
</dbReference>
<evidence type="ECO:0000313" key="3">
    <source>
        <dbReference type="Proteomes" id="UP000238164"/>
    </source>
</evidence>
<dbReference type="Gene3D" id="3.40.50.10490">
    <property type="entry name" value="Glucose-6-phosphate isomerase like protein, domain 1"/>
    <property type="match status" value="1"/>
</dbReference>
<protein>
    <submittedName>
        <fullName evidence="2">Fructosamine-6-P deglycase</fullName>
        <ecNumber evidence="2">3.5.-.-</ecNumber>
    </submittedName>
</protein>
<dbReference type="PROSITE" id="PS51464">
    <property type="entry name" value="SIS"/>
    <property type="match status" value="1"/>
</dbReference>
<dbReference type="SUPFAM" id="SSF53697">
    <property type="entry name" value="SIS domain"/>
    <property type="match status" value="1"/>
</dbReference>
<dbReference type="EMBL" id="LT985188">
    <property type="protein sequence ID" value="SPD87665.1"/>
    <property type="molecule type" value="Genomic_DNA"/>
</dbReference>
<keyword evidence="3" id="KW-1185">Reference proteome</keyword>
<dbReference type="InterPro" id="IPR035490">
    <property type="entry name" value="GlmS/FrlB_SIS"/>
</dbReference>
<dbReference type="CDD" id="cd05009">
    <property type="entry name" value="SIS_GlmS_GlmD_2"/>
    <property type="match status" value="1"/>
</dbReference>
<dbReference type="GO" id="GO:0016787">
    <property type="term" value="F:hydrolase activity"/>
    <property type="evidence" value="ECO:0007669"/>
    <property type="project" value="UniProtKB-KW"/>
</dbReference>
<sequence length="332" mass="36438">MNPPEVLTPERIDERVSAAVDALRSRPQISNVFLTACGGSFALMMPLQHVLQSSTVLEAHALNAREFTTRAPKSLGPNSLVVLCSHSGDTPETVEAARFAREQGALTIALTHELESPLALASEFVIGYQHGDAKRYAYTSAPILYRIIHALVDRATSSSTLAPATDAVAALDGIVEGLLAAHYDRADAWAKAHARSGLIYTLGSGPNYGSAYSFAICLLQEMLWVHSQGINSAEYFHGPFEITDFDVPFIDLLGLGVSRPIDERTHAFLVTKSDDVLTLDAAEWDLALVPEALRPSFAHLVFTPLLRLYAERLADHRGHPLSVRRYMWRMEY</sequence>
<dbReference type="InterPro" id="IPR001347">
    <property type="entry name" value="SIS_dom"/>
</dbReference>
<accession>A0A2N9JHX5</accession>
<dbReference type="AlphaFoldDB" id="A0A2N9JHX5"/>
<dbReference type="InterPro" id="IPR035488">
    <property type="entry name" value="FrlB_SIS"/>
</dbReference>
<dbReference type="Pfam" id="PF01380">
    <property type="entry name" value="SIS"/>
    <property type="match status" value="1"/>
</dbReference>
<dbReference type="PANTHER" id="PTHR10937">
    <property type="entry name" value="GLUCOSAMINE--FRUCTOSE-6-PHOSPHATE AMINOTRANSFERASE, ISOMERIZING"/>
    <property type="match status" value="1"/>
</dbReference>
<evidence type="ECO:0000313" key="2">
    <source>
        <dbReference type="EMBL" id="SPD87665.1"/>
    </source>
</evidence>
<dbReference type="Gene3D" id="1.10.10.2240">
    <property type="match status" value="1"/>
</dbReference>
<dbReference type="EC" id="3.5.-.-" evidence="2"/>
<dbReference type="RefSeq" id="WP_105187646.1">
    <property type="nucleotide sequence ID" value="NZ_BAAAGO010000031.1"/>
</dbReference>
<dbReference type="OrthoDB" id="9761808at2"/>
<dbReference type="CDD" id="cd05710">
    <property type="entry name" value="SIS_1"/>
    <property type="match status" value="1"/>
</dbReference>
<dbReference type="GO" id="GO:0006002">
    <property type="term" value="P:fructose 6-phosphate metabolic process"/>
    <property type="evidence" value="ECO:0007669"/>
    <property type="project" value="TreeGrafter"/>
</dbReference>
<dbReference type="GO" id="GO:0006047">
    <property type="term" value="P:UDP-N-acetylglucosamine metabolic process"/>
    <property type="evidence" value="ECO:0007669"/>
    <property type="project" value="TreeGrafter"/>
</dbReference>
<proteinExistence type="predicted"/>
<dbReference type="KEGG" id="mgg:MPLG2_2635"/>